<accession>A0A8J2HA16</accession>
<feature type="region of interest" description="Disordered" evidence="5">
    <location>
        <begin position="250"/>
        <end position="280"/>
    </location>
</feature>
<evidence type="ECO:0000256" key="1">
    <source>
        <dbReference type="ARBA" id="ARBA00022723"/>
    </source>
</evidence>
<keyword evidence="3" id="KW-0862">Zinc</keyword>
<feature type="non-terminal residue" evidence="8">
    <location>
        <position position="1"/>
    </location>
</feature>
<gene>
    <name evidence="8" type="ORF">HICCMSTLAB_LOCUS5375</name>
</gene>
<feature type="region of interest" description="Disordered" evidence="5">
    <location>
        <begin position="532"/>
        <end position="602"/>
    </location>
</feature>
<dbReference type="Proteomes" id="UP000786811">
    <property type="component" value="Unassembled WGS sequence"/>
</dbReference>
<reference evidence="8" key="1">
    <citation type="submission" date="2021-04" db="EMBL/GenBank/DDBJ databases">
        <authorList>
            <person name="Chebbi M.A.C M."/>
        </authorList>
    </citation>
    <scope>NUCLEOTIDE SEQUENCE</scope>
</reference>
<keyword evidence="6" id="KW-1133">Transmembrane helix</keyword>
<feature type="compositionally biased region" description="Low complexity" evidence="5">
    <location>
        <begin position="169"/>
        <end position="208"/>
    </location>
</feature>
<evidence type="ECO:0000256" key="6">
    <source>
        <dbReference type="SAM" id="Phobius"/>
    </source>
</evidence>
<dbReference type="EMBL" id="CAJNRD030001119">
    <property type="protein sequence ID" value="CAG5089785.1"/>
    <property type="molecule type" value="Genomic_DNA"/>
</dbReference>
<evidence type="ECO:0000313" key="8">
    <source>
        <dbReference type="EMBL" id="CAG5089785.1"/>
    </source>
</evidence>
<feature type="region of interest" description="Disordered" evidence="5">
    <location>
        <begin position="167"/>
        <end position="208"/>
    </location>
</feature>
<dbReference type="OrthoDB" id="7632287at2759"/>
<dbReference type="GO" id="GO:0008270">
    <property type="term" value="F:zinc ion binding"/>
    <property type="evidence" value="ECO:0007669"/>
    <property type="project" value="UniProtKB-KW"/>
</dbReference>
<dbReference type="Pfam" id="PF01753">
    <property type="entry name" value="zf-MYND"/>
    <property type="match status" value="1"/>
</dbReference>
<dbReference type="InterPro" id="IPR002893">
    <property type="entry name" value="Znf_MYND"/>
</dbReference>
<dbReference type="AlphaFoldDB" id="A0A8J2HA16"/>
<sequence length="1228" mass="136756">AAAALSPSYSPESSSSSSVKHRSYFPLTSIRNCCTGCCWLFGLQPVPVPVGVYHSTDTFVANVVICFKINFYYYFLSYWLAGYALLICYVYGTMIDSSHAQGSSGLATALKDRPACVMPVQPNRSLPVLPAPHSPYRAIVSRRTSSVSDSGTSQQMLQNVQGTFTNANSTGSLSSSSSSSASTTSSSSPSSSPSPSPLLSSSFTSSSSATIYGTPQKVRCTLDLDKIGMPNLMKNNELSRKPVINIIQESRSHEKSNQNISRRLGNKRKSDDGIENINTNTGYASSRICAKDTINNYNFIDISKSPERYDTIVADSSGNVDPLSTQIYYTDSNAQKRESGPFKKRRKRKEKKLEEEETKITGQKVVPPLRLKKIQSLQANVSEYQPNNDEERVNQIIERERQECMPKFRYYQPKPPEVPIVPDTRPTSKEHATNYRIVTGQTPPYDERIDSSTMPSKDLQGLLFRKNNHNFKTDKLKQVNSPSKFDKAAFDSCVKQIKKLTNLLEMLPEVSPEAAKDNVENTVQIMNSVKTNDLPNLNASPPSSTTFTDLLPSLNNSPSPEPPKLSPKTSVDFEATEERNSPPLLPRATSSNGENYDDWEGSGYHKQINSNYNDNESEFNSSVNSSIITTTTGSIVTEQIDIDDKPEYLDLSTNLTKSETFVDAVSNKITKELSRIEVDCDTEQVLKIDLRNSLRPENMVIDTTSLSKYEKESDAEYSPENRLRIDESEELQEVQHKEPVGGATIKVVDNLTSAAAAARTAVATAAITSSCDIFNNQPSKGKSKLKDRRVAESPKSNIIINEQQFPSFGNWVAKISTKLPNHQLSRLITDKNTRPNSAISVTNEVPSFSHYYHYYPQLQQHQEAAKIPASPGLKHKNGLEASSKTLTAEPQLKNQTWEPAEQPSQSQLLQSNSTSNISTSLLETQLQQKPQQIDPQLYPSAQMNKLLARNYSVDPYRVPLLRPTSQLPDPLSTNSIPYHSSASPLLNSLSMSPSSPLSYWHQTIGKTHPESKRGFTDIPLNYDPISLAKRSAYSQYHSLLPTVPINLMNPSYQIPQQRQQQPQQHPSPYDRLWDKSGHCLRPPDSPIPALNYSPWQSALFPPESLLPGRSYLNSNWTADPRNLLSTITPAMQNFASPYQSISVPRVRNIKDRPEQVRNCETPHLGKVDYSPNTARTFQCSNCGSRGPVYKCLGCEAAYYCNETCQARHWNCHVATCPKKMPKLKKVVP</sequence>
<feature type="region of interest" description="Disordered" evidence="5">
    <location>
        <begin position="330"/>
        <end position="359"/>
    </location>
</feature>
<feature type="transmembrane region" description="Helical" evidence="6">
    <location>
        <begin position="71"/>
        <end position="92"/>
    </location>
</feature>
<dbReference type="SUPFAM" id="SSF144232">
    <property type="entry name" value="HIT/MYND zinc finger-like"/>
    <property type="match status" value="1"/>
</dbReference>
<dbReference type="CDD" id="cd19757">
    <property type="entry name" value="Bbox1"/>
    <property type="match status" value="1"/>
</dbReference>
<feature type="domain" description="MYND-type" evidence="7">
    <location>
        <begin position="1179"/>
        <end position="1216"/>
    </location>
</feature>
<evidence type="ECO:0000313" key="9">
    <source>
        <dbReference type="Proteomes" id="UP000786811"/>
    </source>
</evidence>
<comment type="caution">
    <text evidence="8">The sequence shown here is derived from an EMBL/GenBank/DDBJ whole genome shotgun (WGS) entry which is preliminary data.</text>
</comment>
<dbReference type="PROSITE" id="PS01360">
    <property type="entry name" value="ZF_MYND_1"/>
    <property type="match status" value="1"/>
</dbReference>
<evidence type="ECO:0000256" key="4">
    <source>
        <dbReference type="PROSITE-ProRule" id="PRU00134"/>
    </source>
</evidence>
<keyword evidence="6" id="KW-0472">Membrane</keyword>
<keyword evidence="1" id="KW-0479">Metal-binding</keyword>
<evidence type="ECO:0000256" key="2">
    <source>
        <dbReference type="ARBA" id="ARBA00022771"/>
    </source>
</evidence>
<dbReference type="PROSITE" id="PS50865">
    <property type="entry name" value="ZF_MYND_2"/>
    <property type="match status" value="1"/>
</dbReference>
<organism evidence="8 9">
    <name type="scientific">Cotesia congregata</name>
    <name type="common">Parasitoid wasp</name>
    <name type="synonym">Apanteles congregatus</name>
    <dbReference type="NCBI Taxonomy" id="51543"/>
    <lineage>
        <taxon>Eukaryota</taxon>
        <taxon>Metazoa</taxon>
        <taxon>Ecdysozoa</taxon>
        <taxon>Arthropoda</taxon>
        <taxon>Hexapoda</taxon>
        <taxon>Insecta</taxon>
        <taxon>Pterygota</taxon>
        <taxon>Neoptera</taxon>
        <taxon>Endopterygota</taxon>
        <taxon>Hymenoptera</taxon>
        <taxon>Apocrita</taxon>
        <taxon>Ichneumonoidea</taxon>
        <taxon>Braconidae</taxon>
        <taxon>Microgastrinae</taxon>
        <taxon>Cotesia</taxon>
    </lineage>
</organism>
<evidence type="ECO:0000256" key="5">
    <source>
        <dbReference type="SAM" id="MobiDB-lite"/>
    </source>
</evidence>
<keyword evidence="2 4" id="KW-0863">Zinc-finger</keyword>
<evidence type="ECO:0000259" key="7">
    <source>
        <dbReference type="PROSITE" id="PS50865"/>
    </source>
</evidence>
<name>A0A8J2HA16_COTCN</name>
<protein>
    <recommendedName>
        <fullName evidence="7">MYND-type domain-containing protein</fullName>
    </recommendedName>
</protein>
<proteinExistence type="predicted"/>
<dbReference type="Gene3D" id="6.10.140.2220">
    <property type="match status" value="1"/>
</dbReference>
<evidence type="ECO:0000256" key="3">
    <source>
        <dbReference type="ARBA" id="ARBA00022833"/>
    </source>
</evidence>
<keyword evidence="9" id="KW-1185">Reference proteome</keyword>
<feature type="compositionally biased region" description="Polar residues" evidence="5">
    <location>
        <begin position="532"/>
        <end position="548"/>
    </location>
</feature>
<keyword evidence="6" id="KW-0812">Transmembrane</keyword>